<keyword evidence="3" id="KW-0520">NAD</keyword>
<comment type="similarity">
    <text evidence="1 4">Belongs to the D-isomer specific 2-hydroxyacid dehydrogenase family.</text>
</comment>
<dbReference type="InterPro" id="IPR050857">
    <property type="entry name" value="D-2-hydroxyacid_DH"/>
</dbReference>
<accession>A0ABV7CDT3</accession>
<dbReference type="Pfam" id="PF02826">
    <property type="entry name" value="2-Hacid_dh_C"/>
    <property type="match status" value="1"/>
</dbReference>
<protein>
    <submittedName>
        <fullName evidence="7">D-2-hydroxyacid dehydrogenase family protein</fullName>
    </submittedName>
</protein>
<evidence type="ECO:0000259" key="5">
    <source>
        <dbReference type="Pfam" id="PF00389"/>
    </source>
</evidence>
<feature type="domain" description="D-isomer specific 2-hydroxyacid dehydrogenase NAD-binding" evidence="6">
    <location>
        <begin position="110"/>
        <end position="288"/>
    </location>
</feature>
<dbReference type="InterPro" id="IPR036291">
    <property type="entry name" value="NAD(P)-bd_dom_sf"/>
</dbReference>
<evidence type="ECO:0000256" key="2">
    <source>
        <dbReference type="ARBA" id="ARBA00023002"/>
    </source>
</evidence>
<sequence>MKIGILDDYQNVVKDLPCFTTLVDHEVTIFNGSDSEDELIKQLHDIEALVLIRERTAIDANLLSQLPNLKVISQTGKISQHIDMTACNQYGITVLEGRGSPVAPAELCWALMMAATRMIPSYCHYLSQGHWQQNNMQRLGRTLDGLQLGIWGYGKIGKRIANYARAFGMTVVIWGSERSRHIAQQDGYLIAPSRAHFFSESDIISLHLRLNDQTRHTVTKSDLQLMKSDSLFVNTSRAELVEPNALYHELRHHPTKQAAIDVFDIEPATPENELLLSLSNVTATPHLGYVERNSYEMYFKIAFDNLLTYIRTNLI</sequence>
<reference evidence="8" key="1">
    <citation type="journal article" date="2019" name="Int. J. Syst. Evol. Microbiol.">
        <title>The Global Catalogue of Microorganisms (GCM) 10K type strain sequencing project: providing services to taxonomists for standard genome sequencing and annotation.</title>
        <authorList>
            <consortium name="The Broad Institute Genomics Platform"/>
            <consortium name="The Broad Institute Genome Sequencing Center for Infectious Disease"/>
            <person name="Wu L."/>
            <person name="Ma J."/>
        </authorList>
    </citation>
    <scope>NUCLEOTIDE SEQUENCE [LARGE SCALE GENOMIC DNA]</scope>
    <source>
        <strain evidence="8">KCTC 62784</strain>
    </source>
</reference>
<dbReference type="Gene3D" id="3.40.50.720">
    <property type="entry name" value="NAD(P)-binding Rossmann-like Domain"/>
    <property type="match status" value="2"/>
</dbReference>
<dbReference type="CDD" id="cd12169">
    <property type="entry name" value="PGDH_like_1"/>
    <property type="match status" value="1"/>
</dbReference>
<organism evidence="7 8">
    <name type="scientific">Vibrio zhugei</name>
    <dbReference type="NCBI Taxonomy" id="2479546"/>
    <lineage>
        <taxon>Bacteria</taxon>
        <taxon>Pseudomonadati</taxon>
        <taxon>Pseudomonadota</taxon>
        <taxon>Gammaproteobacteria</taxon>
        <taxon>Vibrionales</taxon>
        <taxon>Vibrionaceae</taxon>
        <taxon>Vibrio</taxon>
    </lineage>
</organism>
<dbReference type="PANTHER" id="PTHR42789:SF1">
    <property type="entry name" value="D-ISOMER SPECIFIC 2-HYDROXYACID DEHYDROGENASE FAMILY PROTEIN (AFU_ORTHOLOGUE AFUA_6G10090)"/>
    <property type="match status" value="1"/>
</dbReference>
<evidence type="ECO:0000256" key="4">
    <source>
        <dbReference type="RuleBase" id="RU003719"/>
    </source>
</evidence>
<feature type="domain" description="D-isomer specific 2-hydroxyacid dehydrogenase catalytic" evidence="5">
    <location>
        <begin position="24"/>
        <end position="312"/>
    </location>
</feature>
<evidence type="ECO:0000313" key="8">
    <source>
        <dbReference type="Proteomes" id="UP001595384"/>
    </source>
</evidence>
<dbReference type="EMBL" id="JBHRSE010000103">
    <property type="protein sequence ID" value="MFC3025086.1"/>
    <property type="molecule type" value="Genomic_DNA"/>
</dbReference>
<dbReference type="InterPro" id="IPR006139">
    <property type="entry name" value="D-isomer_2_OHA_DH_cat_dom"/>
</dbReference>
<dbReference type="SUPFAM" id="SSF52283">
    <property type="entry name" value="Formate/glycerate dehydrogenase catalytic domain-like"/>
    <property type="match status" value="1"/>
</dbReference>
<dbReference type="Proteomes" id="UP001595384">
    <property type="component" value="Unassembled WGS sequence"/>
</dbReference>
<dbReference type="InterPro" id="IPR006140">
    <property type="entry name" value="D-isomer_DH_NAD-bd"/>
</dbReference>
<evidence type="ECO:0000259" key="6">
    <source>
        <dbReference type="Pfam" id="PF02826"/>
    </source>
</evidence>
<evidence type="ECO:0000256" key="3">
    <source>
        <dbReference type="ARBA" id="ARBA00023027"/>
    </source>
</evidence>
<gene>
    <name evidence="7" type="ORF">ACFODT_14870</name>
</gene>
<keyword evidence="8" id="KW-1185">Reference proteome</keyword>
<dbReference type="Pfam" id="PF00389">
    <property type="entry name" value="2-Hacid_dh"/>
    <property type="match status" value="1"/>
</dbReference>
<dbReference type="SUPFAM" id="SSF51735">
    <property type="entry name" value="NAD(P)-binding Rossmann-fold domains"/>
    <property type="match status" value="1"/>
</dbReference>
<dbReference type="PANTHER" id="PTHR42789">
    <property type="entry name" value="D-ISOMER SPECIFIC 2-HYDROXYACID DEHYDROGENASE FAMILY PROTEIN (AFU_ORTHOLOGUE AFUA_6G10090)"/>
    <property type="match status" value="1"/>
</dbReference>
<proteinExistence type="inferred from homology"/>
<comment type="caution">
    <text evidence="7">The sequence shown here is derived from an EMBL/GenBank/DDBJ whole genome shotgun (WGS) entry which is preliminary data.</text>
</comment>
<keyword evidence="2 4" id="KW-0560">Oxidoreductase</keyword>
<evidence type="ECO:0000256" key="1">
    <source>
        <dbReference type="ARBA" id="ARBA00005854"/>
    </source>
</evidence>
<dbReference type="RefSeq" id="WP_123014289.1">
    <property type="nucleotide sequence ID" value="NZ_AP024912.1"/>
</dbReference>
<evidence type="ECO:0000313" key="7">
    <source>
        <dbReference type="EMBL" id="MFC3025086.1"/>
    </source>
</evidence>
<name>A0ABV7CDT3_9VIBR</name>